<dbReference type="Pfam" id="PF01569">
    <property type="entry name" value="PAP2"/>
    <property type="match status" value="1"/>
</dbReference>
<keyword evidence="1" id="KW-0472">Membrane</keyword>
<sequence>MLTTQRKKLITYTLAILIAGFAILTLLVVLLPNNLIDVKFSKEVQEHQNPLLDSCMEFISWFGYTPGALITVAVTALLLLVFKYKREALFVLLCLLGGLVSTIVKFFVDRPRPSADIVRVITKTAQKSFPSGHVLFYVLLFGFILLLMNQLKQINKTVRIVVGTFCLLLIFSIPFSRIYLGAHWFTDVLGGFILGLLCLYVLSYFYERGKRTKDVA</sequence>
<keyword evidence="1" id="KW-1133">Transmembrane helix</keyword>
<dbReference type="SMART" id="SM00014">
    <property type="entry name" value="acidPPc"/>
    <property type="match status" value="1"/>
</dbReference>
<organism evidence="3 4">
    <name type="scientific">Mucilaginibacter dorajii</name>
    <dbReference type="NCBI Taxonomy" id="692994"/>
    <lineage>
        <taxon>Bacteria</taxon>
        <taxon>Pseudomonadati</taxon>
        <taxon>Bacteroidota</taxon>
        <taxon>Sphingobacteriia</taxon>
        <taxon>Sphingobacteriales</taxon>
        <taxon>Sphingobacteriaceae</taxon>
        <taxon>Mucilaginibacter</taxon>
    </lineage>
</organism>
<dbReference type="Proteomes" id="UP001500742">
    <property type="component" value="Unassembled WGS sequence"/>
</dbReference>
<reference evidence="4" key="1">
    <citation type="journal article" date="2019" name="Int. J. Syst. Evol. Microbiol.">
        <title>The Global Catalogue of Microorganisms (GCM) 10K type strain sequencing project: providing services to taxonomists for standard genome sequencing and annotation.</title>
        <authorList>
            <consortium name="The Broad Institute Genomics Platform"/>
            <consortium name="The Broad Institute Genome Sequencing Center for Infectious Disease"/>
            <person name="Wu L."/>
            <person name="Ma J."/>
        </authorList>
    </citation>
    <scope>NUCLEOTIDE SEQUENCE [LARGE SCALE GENOMIC DNA]</scope>
    <source>
        <strain evidence="4">JCM 16601</strain>
    </source>
</reference>
<comment type="caution">
    <text evidence="3">The sequence shown here is derived from an EMBL/GenBank/DDBJ whole genome shotgun (WGS) entry which is preliminary data.</text>
</comment>
<evidence type="ECO:0000313" key="4">
    <source>
        <dbReference type="Proteomes" id="UP001500742"/>
    </source>
</evidence>
<feature type="transmembrane region" description="Helical" evidence="1">
    <location>
        <begin position="89"/>
        <end position="108"/>
    </location>
</feature>
<evidence type="ECO:0000256" key="1">
    <source>
        <dbReference type="SAM" id="Phobius"/>
    </source>
</evidence>
<dbReference type="EMBL" id="BAAAZC010000028">
    <property type="protein sequence ID" value="GAA3984978.1"/>
    <property type="molecule type" value="Genomic_DNA"/>
</dbReference>
<dbReference type="Gene3D" id="1.20.144.10">
    <property type="entry name" value="Phosphatidic acid phosphatase type 2/haloperoxidase"/>
    <property type="match status" value="2"/>
</dbReference>
<keyword evidence="4" id="KW-1185">Reference proteome</keyword>
<evidence type="ECO:0000313" key="3">
    <source>
        <dbReference type="EMBL" id="GAA3984978.1"/>
    </source>
</evidence>
<name>A0ABP7QPX0_9SPHI</name>
<feature type="transmembrane region" description="Helical" evidence="1">
    <location>
        <begin position="12"/>
        <end position="31"/>
    </location>
</feature>
<gene>
    <name evidence="3" type="ORF">GCM10022210_41320</name>
</gene>
<protein>
    <submittedName>
        <fullName evidence="3">Phosphatase PAP2 family protein</fullName>
    </submittedName>
</protein>
<feature type="transmembrane region" description="Helical" evidence="1">
    <location>
        <begin position="61"/>
        <end position="82"/>
    </location>
</feature>
<feature type="transmembrane region" description="Helical" evidence="1">
    <location>
        <begin position="160"/>
        <end position="182"/>
    </location>
</feature>
<dbReference type="SUPFAM" id="SSF48317">
    <property type="entry name" value="Acid phosphatase/Vanadium-dependent haloperoxidase"/>
    <property type="match status" value="1"/>
</dbReference>
<dbReference type="InterPro" id="IPR000326">
    <property type="entry name" value="PAP2/HPO"/>
</dbReference>
<evidence type="ECO:0000259" key="2">
    <source>
        <dbReference type="SMART" id="SM00014"/>
    </source>
</evidence>
<dbReference type="RefSeq" id="WP_259093310.1">
    <property type="nucleotide sequence ID" value="NZ_BAAAZC010000028.1"/>
</dbReference>
<dbReference type="CDD" id="cd03392">
    <property type="entry name" value="PAP2_like_2"/>
    <property type="match status" value="1"/>
</dbReference>
<dbReference type="PANTHER" id="PTHR14969">
    <property type="entry name" value="SPHINGOSINE-1-PHOSPHATE PHOSPHOHYDROLASE"/>
    <property type="match status" value="1"/>
</dbReference>
<dbReference type="InterPro" id="IPR036938">
    <property type="entry name" value="PAP2/HPO_sf"/>
</dbReference>
<feature type="domain" description="Phosphatidic acid phosphatase type 2/haloperoxidase" evidence="2">
    <location>
        <begin position="87"/>
        <end position="203"/>
    </location>
</feature>
<accession>A0ABP7QPX0</accession>
<feature type="transmembrane region" description="Helical" evidence="1">
    <location>
        <begin position="188"/>
        <end position="206"/>
    </location>
</feature>
<proteinExistence type="predicted"/>
<keyword evidence="1" id="KW-0812">Transmembrane</keyword>
<feature type="transmembrane region" description="Helical" evidence="1">
    <location>
        <begin position="128"/>
        <end position="148"/>
    </location>
</feature>
<dbReference type="PANTHER" id="PTHR14969:SF13">
    <property type="entry name" value="AT30094P"/>
    <property type="match status" value="1"/>
</dbReference>